<dbReference type="EMBL" id="JACIJG010000006">
    <property type="protein sequence ID" value="MBB5701987.1"/>
    <property type="molecule type" value="Genomic_DNA"/>
</dbReference>
<evidence type="ECO:0000313" key="2">
    <source>
        <dbReference type="EMBL" id="MBB5701987.1"/>
    </source>
</evidence>
<keyword evidence="3" id="KW-1185">Reference proteome</keyword>
<comment type="caution">
    <text evidence="2">The sequence shown here is derived from an EMBL/GenBank/DDBJ whole genome shotgun (WGS) entry which is preliminary data.</text>
</comment>
<dbReference type="InterPro" id="IPR052342">
    <property type="entry name" value="MCH/BMMD"/>
</dbReference>
<proteinExistence type="predicted"/>
<sequence length="143" mass="15656">MSDFYVEIGQTFTFSKTVSESDVYLFAGITGDLSPNHVDEEEMKNTPYGGRIAHGALLVGYMSSCSTKAGEATRADAPEVPVSVGYDKVRFLKGVRIGDTITITYKIAKIDLAKRRSYADIEVRTQTGDLAAVATHIQQWVAR</sequence>
<accession>A0A7W9AWP2</accession>
<dbReference type="Pfam" id="PF01575">
    <property type="entry name" value="MaoC_dehydratas"/>
    <property type="match status" value="1"/>
</dbReference>
<protein>
    <submittedName>
        <fullName evidence="2">Acyl dehydratase</fullName>
    </submittedName>
</protein>
<dbReference type="PANTHER" id="PTHR43664">
    <property type="entry name" value="MONOAMINE OXIDASE-RELATED"/>
    <property type="match status" value="1"/>
</dbReference>
<evidence type="ECO:0000259" key="1">
    <source>
        <dbReference type="Pfam" id="PF01575"/>
    </source>
</evidence>
<dbReference type="SUPFAM" id="SSF54637">
    <property type="entry name" value="Thioesterase/thiol ester dehydrase-isomerase"/>
    <property type="match status" value="1"/>
</dbReference>
<organism evidence="2 3">
    <name type="scientific">Brucella daejeonensis</name>
    <dbReference type="NCBI Taxonomy" id="659015"/>
    <lineage>
        <taxon>Bacteria</taxon>
        <taxon>Pseudomonadati</taxon>
        <taxon>Pseudomonadota</taxon>
        <taxon>Alphaproteobacteria</taxon>
        <taxon>Hyphomicrobiales</taxon>
        <taxon>Brucellaceae</taxon>
        <taxon>Brucella/Ochrobactrum group</taxon>
        <taxon>Brucella</taxon>
    </lineage>
</organism>
<dbReference type="Proteomes" id="UP000555546">
    <property type="component" value="Unassembled WGS sequence"/>
</dbReference>
<evidence type="ECO:0000313" key="3">
    <source>
        <dbReference type="Proteomes" id="UP000555546"/>
    </source>
</evidence>
<dbReference type="Gene3D" id="3.10.129.10">
    <property type="entry name" value="Hotdog Thioesterase"/>
    <property type="match status" value="1"/>
</dbReference>
<reference evidence="2 3" key="1">
    <citation type="submission" date="2020-08" db="EMBL/GenBank/DDBJ databases">
        <title>Genomic Encyclopedia of Type Strains, Phase IV (KMG-IV): sequencing the most valuable type-strain genomes for metagenomic binning, comparative biology and taxonomic classification.</title>
        <authorList>
            <person name="Goeker M."/>
        </authorList>
    </citation>
    <scope>NUCLEOTIDE SEQUENCE [LARGE SCALE GENOMIC DNA]</scope>
    <source>
        <strain evidence="2 3">DSM 26944</strain>
    </source>
</reference>
<dbReference type="PANTHER" id="PTHR43664:SF1">
    <property type="entry name" value="BETA-METHYLMALYL-COA DEHYDRATASE"/>
    <property type="match status" value="1"/>
</dbReference>
<name>A0A7W9AWP2_9HYPH</name>
<dbReference type="InterPro" id="IPR002539">
    <property type="entry name" value="MaoC-like_dom"/>
</dbReference>
<gene>
    <name evidence="2" type="ORF">FHS76_001862</name>
</gene>
<dbReference type="InterPro" id="IPR029069">
    <property type="entry name" value="HotDog_dom_sf"/>
</dbReference>
<dbReference type="RefSeq" id="WP_183651054.1">
    <property type="nucleotide sequence ID" value="NZ_JACIJG010000006.1"/>
</dbReference>
<feature type="domain" description="MaoC-like" evidence="1">
    <location>
        <begin position="7"/>
        <end position="112"/>
    </location>
</feature>
<dbReference type="AlphaFoldDB" id="A0A7W9AWP2"/>